<dbReference type="PANTHER" id="PTHR43333">
    <property type="entry name" value="2-HACID_DH_C DOMAIN-CONTAINING PROTEIN"/>
    <property type="match status" value="1"/>
</dbReference>
<dbReference type="Gene3D" id="3.40.50.720">
    <property type="entry name" value="NAD(P)-binding Rossmann-like Domain"/>
    <property type="match status" value="2"/>
</dbReference>
<accession>A0A6M0RWF5</accession>
<dbReference type="Pfam" id="PF02826">
    <property type="entry name" value="2-Hacid_dh_C"/>
    <property type="match status" value="1"/>
</dbReference>
<dbReference type="InterPro" id="IPR006140">
    <property type="entry name" value="D-isomer_DH_NAD-bd"/>
</dbReference>
<dbReference type="Proteomes" id="UP000481033">
    <property type="component" value="Unassembled WGS sequence"/>
</dbReference>
<proteinExistence type="inferred from homology"/>
<comment type="caution">
    <text evidence="5">The sequence shown here is derived from an EMBL/GenBank/DDBJ whole genome shotgun (WGS) entry which is preliminary data.</text>
</comment>
<name>A0A6M0RWF5_9CYAN</name>
<dbReference type="InterPro" id="IPR029753">
    <property type="entry name" value="D-isomer_DH_CS"/>
</dbReference>
<evidence type="ECO:0000256" key="2">
    <source>
        <dbReference type="ARBA" id="ARBA00023002"/>
    </source>
</evidence>
<dbReference type="PANTHER" id="PTHR43333:SF1">
    <property type="entry name" value="D-ISOMER SPECIFIC 2-HYDROXYACID DEHYDROGENASE NAD-BINDING DOMAIN-CONTAINING PROTEIN"/>
    <property type="match status" value="1"/>
</dbReference>
<dbReference type="RefSeq" id="WP_163702787.1">
    <property type="nucleotide sequence ID" value="NZ_QXHD01000004.1"/>
</dbReference>
<dbReference type="PROSITE" id="PS00671">
    <property type="entry name" value="D_2_HYDROXYACID_DH_3"/>
    <property type="match status" value="1"/>
</dbReference>
<dbReference type="EMBL" id="QXHD01000004">
    <property type="protein sequence ID" value="NEZ60101.1"/>
    <property type="molecule type" value="Genomic_DNA"/>
</dbReference>
<dbReference type="SUPFAM" id="SSF52283">
    <property type="entry name" value="Formate/glycerate dehydrogenase catalytic domain-like"/>
    <property type="match status" value="1"/>
</dbReference>
<keyword evidence="6" id="KW-1185">Reference proteome</keyword>
<dbReference type="CDD" id="cd12164">
    <property type="entry name" value="GDH_like_2"/>
    <property type="match status" value="1"/>
</dbReference>
<keyword evidence="3" id="KW-0520">NAD</keyword>
<evidence type="ECO:0000259" key="4">
    <source>
        <dbReference type="Pfam" id="PF02826"/>
    </source>
</evidence>
<evidence type="ECO:0000256" key="3">
    <source>
        <dbReference type="ARBA" id="ARBA00023027"/>
    </source>
</evidence>
<dbReference type="GO" id="GO:0051287">
    <property type="term" value="F:NAD binding"/>
    <property type="evidence" value="ECO:0007669"/>
    <property type="project" value="InterPro"/>
</dbReference>
<dbReference type="AlphaFoldDB" id="A0A6M0RWF5"/>
<protein>
    <submittedName>
        <fullName evidence="5">Glyoxylate/hydroxypyruvate reductase A</fullName>
    </submittedName>
</protein>
<organism evidence="5 6">
    <name type="scientific">Adonisia turfae CCMR0081</name>
    <dbReference type="NCBI Taxonomy" id="2292702"/>
    <lineage>
        <taxon>Bacteria</taxon>
        <taxon>Bacillati</taxon>
        <taxon>Cyanobacteriota</taxon>
        <taxon>Adonisia</taxon>
        <taxon>Adonisia turfae</taxon>
    </lineage>
</organism>
<dbReference type="PROSITE" id="PS00065">
    <property type="entry name" value="D_2_HYDROXYACID_DH_1"/>
    <property type="match status" value="1"/>
</dbReference>
<keyword evidence="5" id="KW-0670">Pyruvate</keyword>
<comment type="similarity">
    <text evidence="1">Belongs to the D-isomer specific 2-hydroxyacid dehydrogenase family.</text>
</comment>
<evidence type="ECO:0000313" key="6">
    <source>
        <dbReference type="Proteomes" id="UP000481033"/>
    </source>
</evidence>
<sequence length="309" mass="34136">MTLSLICPTKDPALWVAAIQAIDPKIDLRVWPDDGDKADVTFALVWAQPQGIFSQYPNLKVISSMGAGVDNLLQDGSISAQMTVVRMVDPRLVSQMGDYVLAATLNHVRQFPDYAQHQQQQQWQPLPPPNVDDVTVGVMGLGQIGSTVATRLVQVGFQVVGWSRRPKSIANVQVFAGQQQLSDFLAASEILVCLLPLTAETENILNTETLAQLPKGAYVINVARGHHLVEGELLSLLNKNHLSGACLDVFRQEPLAQDHPFWSHPKITITPHIASLTHPVSVAPQIVENYRRMQQKQPLLNQVDIRRGY</sequence>
<gene>
    <name evidence="5" type="ORF">DXZ20_31545</name>
</gene>
<dbReference type="SUPFAM" id="SSF51735">
    <property type="entry name" value="NAD(P)-binding Rossmann-fold domains"/>
    <property type="match status" value="1"/>
</dbReference>
<reference evidence="5 6" key="1">
    <citation type="journal article" date="2020" name="Microb. Ecol.">
        <title>Ecogenomics of the Marine Benthic Filamentous Cyanobacterium Adonisia.</title>
        <authorList>
            <person name="Walter J.M."/>
            <person name="Coutinho F.H."/>
            <person name="Leomil L."/>
            <person name="Hargreaves P.I."/>
            <person name="Campeao M.E."/>
            <person name="Vieira V.V."/>
            <person name="Silva B.S."/>
            <person name="Fistarol G.O."/>
            <person name="Salomon P.S."/>
            <person name="Sawabe T."/>
            <person name="Mino S."/>
            <person name="Hosokawa M."/>
            <person name="Miyashita H."/>
            <person name="Maruyama F."/>
            <person name="van Verk M.C."/>
            <person name="Dutilh B.E."/>
            <person name="Thompson C.C."/>
            <person name="Thompson F.L."/>
        </authorList>
    </citation>
    <scope>NUCLEOTIDE SEQUENCE [LARGE SCALE GENOMIC DNA]</scope>
    <source>
        <strain evidence="5 6">CCMR0081</strain>
    </source>
</reference>
<evidence type="ECO:0000256" key="1">
    <source>
        <dbReference type="ARBA" id="ARBA00005854"/>
    </source>
</evidence>
<keyword evidence="2" id="KW-0560">Oxidoreductase</keyword>
<feature type="domain" description="D-isomer specific 2-hydroxyacid dehydrogenase NAD-binding" evidence="4">
    <location>
        <begin position="102"/>
        <end position="274"/>
    </location>
</feature>
<evidence type="ECO:0000313" key="5">
    <source>
        <dbReference type="EMBL" id="NEZ60101.1"/>
    </source>
</evidence>
<dbReference type="InterPro" id="IPR036291">
    <property type="entry name" value="NAD(P)-bd_dom_sf"/>
</dbReference>
<dbReference type="GO" id="GO:0016616">
    <property type="term" value="F:oxidoreductase activity, acting on the CH-OH group of donors, NAD or NADP as acceptor"/>
    <property type="evidence" value="ECO:0007669"/>
    <property type="project" value="UniProtKB-ARBA"/>
</dbReference>
<dbReference type="InterPro" id="IPR029752">
    <property type="entry name" value="D-isomer_DH_CS1"/>
</dbReference>